<dbReference type="PANTHER" id="PTHR30336">
    <property type="entry name" value="INNER MEMBRANE PROTEIN, PROBABLE PERMEASE"/>
    <property type="match status" value="1"/>
</dbReference>
<dbReference type="Gene3D" id="3.40.50.620">
    <property type="entry name" value="HUPs"/>
    <property type="match status" value="1"/>
</dbReference>
<dbReference type="GO" id="GO:0005886">
    <property type="term" value="C:plasma membrane"/>
    <property type="evidence" value="ECO:0007669"/>
    <property type="project" value="TreeGrafter"/>
</dbReference>
<protein>
    <submittedName>
        <fullName evidence="2">Uncharacterized SAM-binding protein YcdF (DUF218 family)</fullName>
    </submittedName>
</protein>
<dbReference type="Proteomes" id="UP000294257">
    <property type="component" value="Unassembled WGS sequence"/>
</dbReference>
<comment type="caution">
    <text evidence="2">The sequence shown here is derived from an EMBL/GenBank/DDBJ whole genome shotgun (WGS) entry which is preliminary data.</text>
</comment>
<dbReference type="InterPro" id="IPR014729">
    <property type="entry name" value="Rossmann-like_a/b/a_fold"/>
</dbReference>
<keyword evidence="3" id="KW-1185">Reference proteome</keyword>
<dbReference type="PANTHER" id="PTHR30336:SF20">
    <property type="entry name" value="DUF218 DOMAIN-CONTAINING PROTEIN"/>
    <property type="match status" value="1"/>
</dbReference>
<gene>
    <name evidence="2" type="ORF">EV193_102343</name>
</gene>
<feature type="domain" description="DUF218" evidence="1">
    <location>
        <begin position="30"/>
        <end position="145"/>
    </location>
</feature>
<dbReference type="Pfam" id="PF02698">
    <property type="entry name" value="DUF218"/>
    <property type="match status" value="1"/>
</dbReference>
<name>A0A4Q7L2J3_9PSEU</name>
<proteinExistence type="predicted"/>
<dbReference type="AlphaFoldDB" id="A0A4Q7L2J3"/>
<evidence type="ECO:0000313" key="2">
    <source>
        <dbReference type="EMBL" id="RZS43364.1"/>
    </source>
</evidence>
<reference evidence="2 3" key="1">
    <citation type="submission" date="2019-02" db="EMBL/GenBank/DDBJ databases">
        <title>Genomic Encyclopedia of Type Strains, Phase IV (KMG-IV): sequencing the most valuable type-strain genomes for metagenomic binning, comparative biology and taxonomic classification.</title>
        <authorList>
            <person name="Goeker M."/>
        </authorList>
    </citation>
    <scope>NUCLEOTIDE SEQUENCE [LARGE SCALE GENOMIC DNA]</scope>
    <source>
        <strain evidence="2 3">DSM 101727</strain>
    </source>
</reference>
<evidence type="ECO:0000259" key="1">
    <source>
        <dbReference type="Pfam" id="PF02698"/>
    </source>
</evidence>
<dbReference type="CDD" id="cd06259">
    <property type="entry name" value="YdcF-like"/>
    <property type="match status" value="1"/>
</dbReference>
<sequence length="217" mass="23966">MGEITEQDWTDTRTIWDFHLLGHDMMPCDAAIGLGSHDLGVATRAAELYRSGLFPVLVFSGANSSTTALRFPRGEAVHYRQHALELGVPDSAILVEPRARNTGQNIELSRALLAERGLTPRSVLLISKPYMERRAFATCRKVWPEVGIVCASERLTLDNYVRAIGDQKLVVDMVVGDLQRVIEYPSLGFAVEQDVPATVLDAYARLVAAGFDSRIVR</sequence>
<dbReference type="InterPro" id="IPR003848">
    <property type="entry name" value="DUF218"/>
</dbReference>
<dbReference type="EMBL" id="SGWQ01000002">
    <property type="protein sequence ID" value="RZS43364.1"/>
    <property type="molecule type" value="Genomic_DNA"/>
</dbReference>
<accession>A0A4Q7L2J3</accession>
<evidence type="ECO:0000313" key="3">
    <source>
        <dbReference type="Proteomes" id="UP000294257"/>
    </source>
</evidence>
<dbReference type="InterPro" id="IPR051599">
    <property type="entry name" value="Cell_Envelope_Assoc"/>
</dbReference>
<organism evidence="2 3">
    <name type="scientific">Herbihabitans rhizosphaerae</name>
    <dbReference type="NCBI Taxonomy" id="1872711"/>
    <lineage>
        <taxon>Bacteria</taxon>
        <taxon>Bacillati</taxon>
        <taxon>Actinomycetota</taxon>
        <taxon>Actinomycetes</taxon>
        <taxon>Pseudonocardiales</taxon>
        <taxon>Pseudonocardiaceae</taxon>
        <taxon>Herbihabitans</taxon>
    </lineage>
</organism>
<dbReference type="RefSeq" id="WP_242613193.1">
    <property type="nucleotide sequence ID" value="NZ_SGWQ01000002.1"/>
</dbReference>